<keyword evidence="4" id="KW-1185">Reference proteome</keyword>
<proteinExistence type="predicted"/>
<dbReference type="SUPFAM" id="SSF54593">
    <property type="entry name" value="Glyoxalase/Bleomycin resistance protein/Dihydroxybiphenyl dioxygenase"/>
    <property type="match status" value="1"/>
</dbReference>
<evidence type="ECO:0000256" key="1">
    <source>
        <dbReference type="ARBA" id="ARBA00022723"/>
    </source>
</evidence>
<dbReference type="GO" id="GO:0051213">
    <property type="term" value="F:dioxygenase activity"/>
    <property type="evidence" value="ECO:0007669"/>
    <property type="project" value="UniProtKB-KW"/>
</dbReference>
<dbReference type="HOGENOM" id="CLU_046006_2_7_6"/>
<evidence type="ECO:0000259" key="2">
    <source>
        <dbReference type="PROSITE" id="PS51819"/>
    </source>
</evidence>
<reference evidence="4" key="1">
    <citation type="journal article" date="2013" name="BMC Microbiol.">
        <title>Taxonomy and evolution of bacteriochlorophyll a-containing members of the OM60/NOR5 clade of marine gammaproteobacteria: description of Luminiphilus syltensis gen. nov., sp. nov., reclassification of Haliea rubra as Pseudohaliea rubra gen. nov., comb. nov., and emendation of Chromatocurvus halotolerans.</title>
        <authorList>
            <person name="Spring S."/>
            <person name="Riedel T."/>
            <person name="Sproer C."/>
            <person name="Yan S."/>
            <person name="Harder J."/>
            <person name="Fuchs B.M."/>
        </authorList>
    </citation>
    <scope>NUCLEOTIDE SEQUENCE [LARGE SCALE GENOMIC DNA]</scope>
    <source>
        <strain evidence="4">NOR51-B</strain>
    </source>
</reference>
<dbReference type="GO" id="GO:0004493">
    <property type="term" value="F:methylmalonyl-CoA epimerase activity"/>
    <property type="evidence" value="ECO:0007669"/>
    <property type="project" value="TreeGrafter"/>
</dbReference>
<keyword evidence="3" id="KW-0223">Dioxygenase</keyword>
<dbReference type="InterPro" id="IPR037523">
    <property type="entry name" value="VOC_core"/>
</dbReference>
<dbReference type="GO" id="GO:0046872">
    <property type="term" value="F:metal ion binding"/>
    <property type="evidence" value="ECO:0007669"/>
    <property type="project" value="UniProtKB-KW"/>
</dbReference>
<dbReference type="InterPro" id="IPR004360">
    <property type="entry name" value="Glyas_Fos-R_dOase_dom"/>
</dbReference>
<protein>
    <submittedName>
        <fullName evidence="3">Glyoxalase/bleomycin resistance protein/dioxygenase</fullName>
    </submittedName>
</protein>
<dbReference type="PANTHER" id="PTHR43048:SF6">
    <property type="entry name" value="BLR8189 PROTEIN"/>
    <property type="match status" value="1"/>
</dbReference>
<sequence length="157" mass="17608">MFRKVDHVSLTVEDIDEAIEFYTRVMGAELRYRMGPFDAREIPRGEDGRDWTDAHVQVPDARLNIAMLKLCENLGMELFQYDRPEDAATVPPRNCDVGARHICLQVDDVEAAINYLAENGCSAMAGPIVSEGGPAPDSLSWYVTDPFGHQMELVQYT</sequence>
<dbReference type="AlphaFoldDB" id="B8KS44"/>
<dbReference type="PANTHER" id="PTHR43048">
    <property type="entry name" value="METHYLMALONYL-COA EPIMERASE"/>
    <property type="match status" value="1"/>
</dbReference>
<gene>
    <name evidence="3" type="ORF">NOR51B_431</name>
</gene>
<dbReference type="eggNOG" id="COG0346">
    <property type="taxonomic scope" value="Bacteria"/>
</dbReference>
<dbReference type="Gene3D" id="3.10.180.10">
    <property type="entry name" value="2,3-Dihydroxybiphenyl 1,2-Dioxygenase, domain 1"/>
    <property type="match status" value="1"/>
</dbReference>
<dbReference type="Pfam" id="PF00903">
    <property type="entry name" value="Glyoxalase"/>
    <property type="match status" value="1"/>
</dbReference>
<evidence type="ECO:0000313" key="4">
    <source>
        <dbReference type="Proteomes" id="UP000004699"/>
    </source>
</evidence>
<dbReference type="STRING" id="565045.NOR51B_431"/>
<dbReference type="CDD" id="cd16361">
    <property type="entry name" value="VOC_ShValD_like"/>
    <property type="match status" value="1"/>
</dbReference>
<feature type="domain" description="VOC" evidence="2">
    <location>
        <begin position="4"/>
        <end position="156"/>
    </location>
</feature>
<keyword evidence="1" id="KW-0479">Metal-binding</keyword>
<dbReference type="InterPro" id="IPR051785">
    <property type="entry name" value="MMCE/EMCE_epimerase"/>
</dbReference>
<dbReference type="PROSITE" id="PS51819">
    <property type="entry name" value="VOC"/>
    <property type="match status" value="1"/>
</dbReference>
<accession>B8KS44</accession>
<dbReference type="InterPro" id="IPR029068">
    <property type="entry name" value="Glyas_Bleomycin-R_OHBP_Dase"/>
</dbReference>
<dbReference type="EMBL" id="DS999411">
    <property type="protein sequence ID" value="EED34494.1"/>
    <property type="molecule type" value="Genomic_DNA"/>
</dbReference>
<evidence type="ECO:0000313" key="3">
    <source>
        <dbReference type="EMBL" id="EED34494.1"/>
    </source>
</evidence>
<keyword evidence="3" id="KW-0560">Oxidoreductase</keyword>
<name>B8KS44_9GAMM</name>
<dbReference type="Proteomes" id="UP000004699">
    <property type="component" value="Unassembled WGS sequence"/>
</dbReference>
<dbReference type="GO" id="GO:0046491">
    <property type="term" value="P:L-methylmalonyl-CoA metabolic process"/>
    <property type="evidence" value="ECO:0007669"/>
    <property type="project" value="TreeGrafter"/>
</dbReference>
<organism evidence="3 4">
    <name type="scientific">Luminiphilus syltensis NOR5-1B</name>
    <dbReference type="NCBI Taxonomy" id="565045"/>
    <lineage>
        <taxon>Bacteria</taxon>
        <taxon>Pseudomonadati</taxon>
        <taxon>Pseudomonadota</taxon>
        <taxon>Gammaproteobacteria</taxon>
        <taxon>Cellvibrionales</taxon>
        <taxon>Halieaceae</taxon>
        <taxon>Luminiphilus</taxon>
    </lineage>
</organism>